<feature type="compositionally biased region" description="Polar residues" evidence="1">
    <location>
        <begin position="795"/>
        <end position="811"/>
    </location>
</feature>
<dbReference type="Proteomes" id="UP000623467">
    <property type="component" value="Unassembled WGS sequence"/>
</dbReference>
<gene>
    <name evidence="2" type="ORF">MSAN_01261500</name>
</gene>
<feature type="compositionally biased region" description="Acidic residues" evidence="1">
    <location>
        <begin position="119"/>
        <end position="131"/>
    </location>
</feature>
<dbReference type="InterPro" id="IPR001680">
    <property type="entry name" value="WD40_rpt"/>
</dbReference>
<feature type="region of interest" description="Disordered" evidence="1">
    <location>
        <begin position="480"/>
        <end position="523"/>
    </location>
</feature>
<dbReference type="InterPro" id="IPR015943">
    <property type="entry name" value="WD40/YVTN_repeat-like_dom_sf"/>
</dbReference>
<accession>A0A8H6YJR1</accession>
<feature type="region of interest" description="Disordered" evidence="1">
    <location>
        <begin position="105"/>
        <end position="131"/>
    </location>
</feature>
<feature type="compositionally biased region" description="Polar residues" evidence="1">
    <location>
        <begin position="509"/>
        <end position="523"/>
    </location>
</feature>
<dbReference type="AlphaFoldDB" id="A0A8H6YJR1"/>
<name>A0A8H6YJR1_9AGAR</name>
<organism evidence="2 3">
    <name type="scientific">Mycena sanguinolenta</name>
    <dbReference type="NCBI Taxonomy" id="230812"/>
    <lineage>
        <taxon>Eukaryota</taxon>
        <taxon>Fungi</taxon>
        <taxon>Dikarya</taxon>
        <taxon>Basidiomycota</taxon>
        <taxon>Agaricomycotina</taxon>
        <taxon>Agaricomycetes</taxon>
        <taxon>Agaricomycetidae</taxon>
        <taxon>Agaricales</taxon>
        <taxon>Marasmiineae</taxon>
        <taxon>Mycenaceae</taxon>
        <taxon>Mycena</taxon>
    </lineage>
</organism>
<dbReference type="Gene3D" id="2.130.10.10">
    <property type="entry name" value="YVTN repeat-like/Quinoprotein amine dehydrogenase"/>
    <property type="match status" value="1"/>
</dbReference>
<dbReference type="InterPro" id="IPR036322">
    <property type="entry name" value="WD40_repeat_dom_sf"/>
</dbReference>
<feature type="compositionally biased region" description="Low complexity" evidence="1">
    <location>
        <begin position="427"/>
        <end position="436"/>
    </location>
</feature>
<dbReference type="SMART" id="SM00320">
    <property type="entry name" value="WD40"/>
    <property type="match status" value="3"/>
</dbReference>
<dbReference type="EMBL" id="JACAZH010000009">
    <property type="protein sequence ID" value="KAF7359195.1"/>
    <property type="molecule type" value="Genomic_DNA"/>
</dbReference>
<feature type="compositionally biased region" description="Polar residues" evidence="1">
    <location>
        <begin position="407"/>
        <end position="421"/>
    </location>
</feature>
<protein>
    <submittedName>
        <fullName evidence="2">WD40 repeat-like protein</fullName>
    </submittedName>
</protein>
<reference evidence="2" key="1">
    <citation type="submission" date="2020-05" db="EMBL/GenBank/DDBJ databases">
        <title>Mycena genomes resolve the evolution of fungal bioluminescence.</title>
        <authorList>
            <person name="Tsai I.J."/>
        </authorList>
    </citation>
    <scope>NUCLEOTIDE SEQUENCE</scope>
    <source>
        <strain evidence="2">160909Yilan</strain>
    </source>
</reference>
<sequence length="1226" mass="132082">MYDGSSITDTESMTGVSVASILGIKGGLRIRRHTINQKAHVVLRRAEPSDDSSDDGQENDIVVFRLFAVKPINVKPGKELLLTIASEDDRFKGQGQNVVFEGTLRGAEEDSDHEGTTQVEEEPQVIEEEEEEIIPESVMPPKMRRQWTKRVEEVRPVVFKIPVAHSSVGVQAQPTLYFILGSGDCLAELHLRSCAAIPRRRISSDILFLCFQCRPDRSPPPIPSYASMDVQTNPICASSTVQTDPPPPVPSYARMDVQVDPMLPPVALASVPQTVNRDLEVKVASLSTLAELTINTYSIPLQSISTKSPFTSIPSISVEIPSSHDLTEDMEISPTDTIFPSADLVEDAHPPPPCPCSVTDMFDLDHSPDSRALPRNIFVSGGFLVDFLGAVPLAVKEATLMEKSDESPTINSIFPNPSTIDSPFAPSDSETSTSSGSHGGRAPKRAKLIEIPDALFAAAVPSFVNDNRAAQSIIAADARETGGDRRMSPNNQVSSTVAPRRVRPPVQNAVASSSKTQLMDSPLTTPSILPRVVILNRVKEKAPVAAEKQQHDVPSPSSSPPPDPKALARIPAGPSSNPLGIRPSHSSSLSMPARPTTSSHGAPAGKGKKPLVVGRGWPFVRAVKPASVASTASADSKASEPNLNTIVGYTSRSPSPSVESPVSPVSKRERVDSALSVDVQQNVDYLVDMVMSEPISGSSSLSHGASTSDSHLHRISSEIHDQITTLKEARTETASLLSRISTTTREESSLEQRPSQSPVASPVASSSLLARISPDVSQANAASAQPSSSHQTPATLSQVNPGQSATVSPPQQRERLSPVITPVSPALSQRISLRRQNFHPPKKSTLPLPLPMQHPLPAKPPNPNNPLSSNISCNAPRGIKRECPSPDIVRMQPKRRTQHRRWRTVEWTDSDVLMGDGDVEWDCHAGADDVSVRRIVFNSDGSCFALSCQDKTVRIWSNKRRLEIARLSHNSQVVGLAWMENKELMSLDEDGVVSKWITVGEQSKWQCVRVLTVDPEDRAPGDTVCLACTGDRIAIAFPKTGVKVWIWTKGSWRAQRSIMRKNVTALKFIEGGDALLGGTREGVVWHCAVPNGTMKVYAFLQSSITSISIDPTGMQGLVTQASGSACMVKLGLHDEKRVVGAVFSTQGKTVVFGTVDGCLLTWDALKGAVLYGMEQPEGDLIQAVASCDGPRGCVVAGTLHGRLLWLEPEAPAQSSSNSGRKRLKVD</sequence>
<feature type="compositionally biased region" description="Polar residues" evidence="1">
    <location>
        <begin position="488"/>
        <end position="497"/>
    </location>
</feature>
<feature type="compositionally biased region" description="Polar residues" evidence="1">
    <location>
        <begin position="574"/>
        <end position="600"/>
    </location>
</feature>
<keyword evidence="3" id="KW-1185">Reference proteome</keyword>
<evidence type="ECO:0000256" key="1">
    <source>
        <dbReference type="SAM" id="MobiDB-lite"/>
    </source>
</evidence>
<evidence type="ECO:0000313" key="2">
    <source>
        <dbReference type="EMBL" id="KAF7359195.1"/>
    </source>
</evidence>
<evidence type="ECO:0000313" key="3">
    <source>
        <dbReference type="Proteomes" id="UP000623467"/>
    </source>
</evidence>
<feature type="region of interest" description="Disordered" evidence="1">
    <location>
        <begin position="542"/>
        <end position="611"/>
    </location>
</feature>
<feature type="region of interest" description="Disordered" evidence="1">
    <location>
        <begin position="644"/>
        <end position="673"/>
    </location>
</feature>
<dbReference type="PANTHER" id="PTHR19920">
    <property type="entry name" value="WD40 PROTEIN CIAO1"/>
    <property type="match status" value="1"/>
</dbReference>
<proteinExistence type="predicted"/>
<dbReference type="GO" id="GO:0016226">
    <property type="term" value="P:iron-sulfur cluster assembly"/>
    <property type="evidence" value="ECO:0007669"/>
    <property type="project" value="TreeGrafter"/>
</dbReference>
<dbReference type="SUPFAM" id="SSF50978">
    <property type="entry name" value="WD40 repeat-like"/>
    <property type="match status" value="1"/>
</dbReference>
<feature type="compositionally biased region" description="Low complexity" evidence="1">
    <location>
        <begin position="651"/>
        <end position="665"/>
    </location>
</feature>
<feature type="compositionally biased region" description="Low complexity" evidence="1">
    <location>
        <begin position="751"/>
        <end position="794"/>
    </location>
</feature>
<dbReference type="GO" id="GO:0097361">
    <property type="term" value="C:cytosolic [4Fe-4S] assembly targeting complex"/>
    <property type="evidence" value="ECO:0007669"/>
    <property type="project" value="TreeGrafter"/>
</dbReference>
<feature type="region of interest" description="Disordered" evidence="1">
    <location>
        <begin position="738"/>
        <end position="823"/>
    </location>
</feature>
<dbReference type="PANTHER" id="PTHR19920:SF0">
    <property type="entry name" value="CYTOSOLIC IRON-SULFUR PROTEIN ASSEMBLY PROTEIN CIAO1-RELATED"/>
    <property type="match status" value="1"/>
</dbReference>
<feature type="region of interest" description="Disordered" evidence="1">
    <location>
        <begin position="402"/>
        <end position="443"/>
    </location>
</feature>
<dbReference type="OrthoDB" id="3236053at2759"/>
<comment type="caution">
    <text evidence="2">The sequence shown here is derived from an EMBL/GenBank/DDBJ whole genome shotgun (WGS) entry which is preliminary data.</text>
</comment>